<dbReference type="PROSITE" id="PS50893">
    <property type="entry name" value="ABC_TRANSPORTER_2"/>
    <property type="match status" value="1"/>
</dbReference>
<dbReference type="SMART" id="SM00382">
    <property type="entry name" value="AAA"/>
    <property type="match status" value="1"/>
</dbReference>
<dbReference type="AlphaFoldDB" id="A0A1Z5HQS1"/>
<accession>A0A1Z5HQS1</accession>
<comment type="similarity">
    <text evidence="1">Belongs to the ABC transporter superfamily.</text>
</comment>
<dbReference type="InterPro" id="IPR027417">
    <property type="entry name" value="P-loop_NTPase"/>
</dbReference>
<evidence type="ECO:0000256" key="2">
    <source>
        <dbReference type="ARBA" id="ARBA00022448"/>
    </source>
</evidence>
<dbReference type="OrthoDB" id="9804819at2"/>
<dbReference type="PANTHER" id="PTHR43335">
    <property type="entry name" value="ABC TRANSPORTER, ATP-BINDING PROTEIN"/>
    <property type="match status" value="1"/>
</dbReference>
<reference evidence="7" key="1">
    <citation type="journal article" date="2017" name="Appl. Environ. Microbiol.">
        <title>Genomic analysis of Calderihabitans maritimus KKC1, a thermophilic hydrogenogenic carboxydotrophic bacterium isolated from marine sediment.</title>
        <authorList>
            <person name="Omae K."/>
            <person name="Yoneda Y."/>
            <person name="Fukuyama Y."/>
            <person name="Yoshida T."/>
            <person name="Sako Y."/>
        </authorList>
    </citation>
    <scope>NUCLEOTIDE SEQUENCE [LARGE SCALE GENOMIC DNA]</scope>
    <source>
        <strain evidence="7">KKC1</strain>
    </source>
</reference>
<dbReference type="EMBL" id="BDGJ01000035">
    <property type="protein sequence ID" value="GAW91876.1"/>
    <property type="molecule type" value="Genomic_DNA"/>
</dbReference>
<name>A0A1Z5HQS1_9FIRM</name>
<dbReference type="Gene3D" id="3.40.50.300">
    <property type="entry name" value="P-loop containing nucleotide triphosphate hydrolases"/>
    <property type="match status" value="1"/>
</dbReference>
<gene>
    <name evidence="6" type="ORF">KKC1_10370</name>
</gene>
<protein>
    <submittedName>
        <fullName evidence="6">ABC transporter ATP-binding protein</fullName>
    </submittedName>
</protein>
<organism evidence="6 7">
    <name type="scientific">Calderihabitans maritimus</name>
    <dbReference type="NCBI Taxonomy" id="1246530"/>
    <lineage>
        <taxon>Bacteria</taxon>
        <taxon>Bacillati</taxon>
        <taxon>Bacillota</taxon>
        <taxon>Clostridia</taxon>
        <taxon>Neomoorellales</taxon>
        <taxon>Calderihabitantaceae</taxon>
        <taxon>Calderihabitans</taxon>
    </lineage>
</organism>
<dbReference type="Proteomes" id="UP000197032">
    <property type="component" value="Unassembled WGS sequence"/>
</dbReference>
<dbReference type="PANTHER" id="PTHR43335:SF3">
    <property type="entry name" value="ABC TRANSPORTER"/>
    <property type="match status" value="1"/>
</dbReference>
<sequence length="308" mass="34456">MLKVENLRKNYGKFQALKDLTFSVSEGSIYGFVGPNGAGKSTTIKILATLLQPTAGEAYVAGVNVVTYPERVRELIGYMPDFFGVYDDLKVSEYLDFYAASYGIGRAKRRKICDDLLELVELSHKREAYVNSLSRGMKQRLCLARCLVHDPQVLLLDEPASGLDPRARLEMRELLKELQKMGKTILISSHILPELAEMCTEVGIIEGGRMVISGRVDTIMQQLQFSRVVKVTVLDRAEEAAALMEAMDWLGEVAVEGNVLQARLLGGPEHLRDTLRELVKKDIPVISFHENSHNLEDIFLQVTEGVEE</sequence>
<evidence type="ECO:0000313" key="6">
    <source>
        <dbReference type="EMBL" id="GAW91876.1"/>
    </source>
</evidence>
<evidence type="ECO:0000256" key="4">
    <source>
        <dbReference type="ARBA" id="ARBA00022840"/>
    </source>
</evidence>
<dbReference type="RefSeq" id="WP_088553338.1">
    <property type="nucleotide sequence ID" value="NZ_BDGJ01000035.1"/>
</dbReference>
<dbReference type="GO" id="GO:0016887">
    <property type="term" value="F:ATP hydrolysis activity"/>
    <property type="evidence" value="ECO:0007669"/>
    <property type="project" value="InterPro"/>
</dbReference>
<dbReference type="Pfam" id="PF00005">
    <property type="entry name" value="ABC_tran"/>
    <property type="match status" value="1"/>
</dbReference>
<keyword evidence="2" id="KW-0813">Transport</keyword>
<evidence type="ECO:0000313" key="7">
    <source>
        <dbReference type="Proteomes" id="UP000197032"/>
    </source>
</evidence>
<feature type="domain" description="ABC transporter" evidence="5">
    <location>
        <begin position="2"/>
        <end position="232"/>
    </location>
</feature>
<proteinExistence type="inferred from homology"/>
<comment type="caution">
    <text evidence="6">The sequence shown here is derived from an EMBL/GenBank/DDBJ whole genome shotgun (WGS) entry which is preliminary data.</text>
</comment>
<dbReference type="GO" id="GO:0005524">
    <property type="term" value="F:ATP binding"/>
    <property type="evidence" value="ECO:0007669"/>
    <property type="project" value="UniProtKB-KW"/>
</dbReference>
<dbReference type="InterPro" id="IPR003439">
    <property type="entry name" value="ABC_transporter-like_ATP-bd"/>
</dbReference>
<keyword evidence="4 6" id="KW-0067">ATP-binding</keyword>
<dbReference type="InterPro" id="IPR003593">
    <property type="entry name" value="AAA+_ATPase"/>
</dbReference>
<evidence type="ECO:0000256" key="1">
    <source>
        <dbReference type="ARBA" id="ARBA00005417"/>
    </source>
</evidence>
<keyword evidence="7" id="KW-1185">Reference proteome</keyword>
<evidence type="ECO:0000259" key="5">
    <source>
        <dbReference type="PROSITE" id="PS50893"/>
    </source>
</evidence>
<keyword evidence="3" id="KW-0547">Nucleotide-binding</keyword>
<evidence type="ECO:0000256" key="3">
    <source>
        <dbReference type="ARBA" id="ARBA00022741"/>
    </source>
</evidence>
<dbReference type="SUPFAM" id="SSF52540">
    <property type="entry name" value="P-loop containing nucleoside triphosphate hydrolases"/>
    <property type="match status" value="1"/>
</dbReference>
<dbReference type="CDD" id="cd03230">
    <property type="entry name" value="ABC_DR_subfamily_A"/>
    <property type="match status" value="1"/>
</dbReference>